<dbReference type="EMBL" id="JBHEZY010000002">
    <property type="protein sequence ID" value="MFC1430411.1"/>
    <property type="molecule type" value="Genomic_DNA"/>
</dbReference>
<organism evidence="1 2">
    <name type="scientific">Streptacidiphilus alkalitolerans</name>
    <dbReference type="NCBI Taxonomy" id="3342712"/>
    <lineage>
        <taxon>Bacteria</taxon>
        <taxon>Bacillati</taxon>
        <taxon>Actinomycetota</taxon>
        <taxon>Actinomycetes</taxon>
        <taxon>Kitasatosporales</taxon>
        <taxon>Streptomycetaceae</taxon>
        <taxon>Streptacidiphilus</taxon>
    </lineage>
</organism>
<reference evidence="1 2" key="1">
    <citation type="submission" date="2024-09" db="EMBL/GenBank/DDBJ databases">
        <authorList>
            <person name="Lee S.D."/>
        </authorList>
    </citation>
    <scope>NUCLEOTIDE SEQUENCE [LARGE SCALE GENOMIC DNA]</scope>
    <source>
        <strain evidence="1 2">N1-3</strain>
    </source>
</reference>
<evidence type="ECO:0000313" key="1">
    <source>
        <dbReference type="EMBL" id="MFC1430411.1"/>
    </source>
</evidence>
<dbReference type="RefSeq" id="WP_380549966.1">
    <property type="nucleotide sequence ID" value="NZ_JBHEZY010000002.1"/>
</dbReference>
<comment type="caution">
    <text evidence="1">The sequence shown here is derived from an EMBL/GenBank/DDBJ whole genome shotgun (WGS) entry which is preliminary data.</text>
</comment>
<name>A0ABV6WWQ4_9ACTN</name>
<gene>
    <name evidence="1" type="ORF">ACEZDB_06995</name>
</gene>
<sequence length="72" mass="7434">MTTSQQDLQNDPYRLAIVAAERLRAALAVHGLAIPSLRGGHPAVSTPMVELGGCSADVAEALAAVLERVDPA</sequence>
<evidence type="ECO:0000313" key="2">
    <source>
        <dbReference type="Proteomes" id="UP001592530"/>
    </source>
</evidence>
<protein>
    <submittedName>
        <fullName evidence="1">Uncharacterized protein</fullName>
    </submittedName>
</protein>
<proteinExistence type="predicted"/>
<dbReference type="Proteomes" id="UP001592530">
    <property type="component" value="Unassembled WGS sequence"/>
</dbReference>
<accession>A0ABV6WWQ4</accession>